<organism evidence="1 2">
    <name type="scientific">Candidatus Corynebacterium avicola</name>
    <dbReference type="NCBI Taxonomy" id="2838527"/>
    <lineage>
        <taxon>Bacteria</taxon>
        <taxon>Bacillati</taxon>
        <taxon>Actinomycetota</taxon>
        <taxon>Actinomycetes</taxon>
        <taxon>Mycobacteriales</taxon>
        <taxon>Corynebacteriaceae</taxon>
        <taxon>Corynebacterium</taxon>
    </lineage>
</organism>
<proteinExistence type="predicted"/>
<comment type="caution">
    <text evidence="1">The sequence shown here is derived from an EMBL/GenBank/DDBJ whole genome shotgun (WGS) entry which is preliminary data.</text>
</comment>
<gene>
    <name evidence="1" type="ORF">H9870_07365</name>
</gene>
<dbReference type="AlphaFoldDB" id="A0A9D1RN67"/>
<reference evidence="1" key="2">
    <citation type="submission" date="2021-04" db="EMBL/GenBank/DDBJ databases">
        <authorList>
            <person name="Gilroy R."/>
        </authorList>
    </citation>
    <scope>NUCLEOTIDE SEQUENCE</scope>
    <source>
        <strain evidence="1">CHK32-1732</strain>
    </source>
</reference>
<dbReference type="EMBL" id="DXGC01000070">
    <property type="protein sequence ID" value="HIW91461.1"/>
    <property type="molecule type" value="Genomic_DNA"/>
</dbReference>
<protein>
    <submittedName>
        <fullName evidence="1">Uncharacterized protein</fullName>
    </submittedName>
</protein>
<name>A0A9D1RN67_9CORY</name>
<sequence length="94" mass="10266">MTTTLTTLTERLSMSLGISLDSARDRLITQIIIHDFVNGTVTDPMAIETSLGYRLISMADASHELEGALALGERRTVRGITVAPPPDPPIYIER</sequence>
<accession>A0A9D1RN67</accession>
<evidence type="ECO:0000313" key="2">
    <source>
        <dbReference type="Proteomes" id="UP000824190"/>
    </source>
</evidence>
<dbReference type="Proteomes" id="UP000824190">
    <property type="component" value="Unassembled WGS sequence"/>
</dbReference>
<reference evidence="1" key="1">
    <citation type="journal article" date="2021" name="PeerJ">
        <title>Extensive microbial diversity within the chicken gut microbiome revealed by metagenomics and culture.</title>
        <authorList>
            <person name="Gilroy R."/>
            <person name="Ravi A."/>
            <person name="Getino M."/>
            <person name="Pursley I."/>
            <person name="Horton D.L."/>
            <person name="Alikhan N.F."/>
            <person name="Baker D."/>
            <person name="Gharbi K."/>
            <person name="Hall N."/>
            <person name="Watson M."/>
            <person name="Adriaenssens E.M."/>
            <person name="Foster-Nyarko E."/>
            <person name="Jarju S."/>
            <person name="Secka A."/>
            <person name="Antonio M."/>
            <person name="Oren A."/>
            <person name="Chaudhuri R.R."/>
            <person name="La Ragione R."/>
            <person name="Hildebrand F."/>
            <person name="Pallen M.J."/>
        </authorList>
    </citation>
    <scope>NUCLEOTIDE SEQUENCE</scope>
    <source>
        <strain evidence="1">CHK32-1732</strain>
    </source>
</reference>
<evidence type="ECO:0000313" key="1">
    <source>
        <dbReference type="EMBL" id="HIW91461.1"/>
    </source>
</evidence>